<dbReference type="Pfam" id="PF00557">
    <property type="entry name" value="Peptidase_M24"/>
    <property type="match status" value="1"/>
</dbReference>
<dbReference type="RefSeq" id="WP_078766896.1">
    <property type="nucleotide sequence ID" value="NZ_FUXZ01000014.1"/>
</dbReference>
<accession>A0A1T4W0B8</accession>
<dbReference type="InterPro" id="IPR000994">
    <property type="entry name" value="Pept_M24"/>
</dbReference>
<keyword evidence="2" id="KW-0479">Metal-binding</keyword>
<dbReference type="AlphaFoldDB" id="A0A1T4W0B8"/>
<dbReference type="Pfam" id="PF16189">
    <property type="entry name" value="Creatinase_N_2"/>
    <property type="match status" value="1"/>
</dbReference>
<evidence type="ECO:0000313" key="7">
    <source>
        <dbReference type="EMBL" id="SKA70647.1"/>
    </source>
</evidence>
<organism evidence="7 8">
    <name type="scientific">Eubacterium uniforme</name>
    <dbReference type="NCBI Taxonomy" id="39495"/>
    <lineage>
        <taxon>Bacteria</taxon>
        <taxon>Bacillati</taxon>
        <taxon>Bacillota</taxon>
        <taxon>Clostridia</taxon>
        <taxon>Eubacteriales</taxon>
        <taxon>Eubacteriaceae</taxon>
        <taxon>Eubacterium</taxon>
    </lineage>
</organism>
<dbReference type="InterPro" id="IPR000587">
    <property type="entry name" value="Creatinase_N"/>
</dbReference>
<dbReference type="GO" id="GO:0046872">
    <property type="term" value="F:metal ion binding"/>
    <property type="evidence" value="ECO:0007669"/>
    <property type="project" value="UniProtKB-KW"/>
</dbReference>
<dbReference type="PANTHER" id="PTHR43763">
    <property type="entry name" value="XAA-PRO AMINOPEPTIDASE 1"/>
    <property type="match status" value="1"/>
</dbReference>
<protein>
    <submittedName>
        <fullName evidence="7">Xaa-Pro aminopeptidase</fullName>
    </submittedName>
</protein>
<dbReference type="OrthoDB" id="9806388at2"/>
<sequence length="612" mass="70410">MKILSVNDRIKKLREVMKDKNVDVYYTTTSDFHSSEYIQDYFKEVYYITGFSGSNGSVIITDEKAYLYTDGRYFIQAESELSTSKVILMKMGEKDVLKEEELIAKVFAEKKYKTLGFDGRMISSSLGKTFRDSIGDGEILCDINLLDYVWEDRSELRFEKVYDLQITYSGESVLSKIERVRDYMKKKNVNGYVLSSLCDIAWLLNLRGNDIECNPVFLSFVYLTNDKIYIYSNENANVKEALNKNVEGTEIYNQIIHKKYEDFYEDIKKLLVIDSSIGNYKLLVDLSMSSYRLLKILEELKIDYVDEFNITTAFKAVKNEVELENLRKAHIYDGVAVTKFIYWLKHNIGKIEITEKSAADKLYEFRKECKSLIGLSFDTISAYGGNAAMMHYEAGKDCAILKPKGMLLVDSGGHYFEGTTDITRNIVLGELSDKEKMYYTLTLKGMLNLSDAKFLYGCTGLNLDILARGSLWKLGMDYKCGTGHGVGYLLSVHEAPNGFRWRKVPERNDGCVLEEGMVTTIEPGVYIENEFGIRIENELVCKKAEENEYGQFMEFETITFCPVDLDAVDTKYLDASDIEMLNNYNKIVYEKISPYLNEEEKEWLGKETRMLS</sequence>
<comment type="similarity">
    <text evidence="1">Belongs to the peptidase M24B family.</text>
</comment>
<dbReference type="Proteomes" id="UP000190814">
    <property type="component" value="Unassembled WGS sequence"/>
</dbReference>
<dbReference type="InterPro" id="IPR050422">
    <property type="entry name" value="X-Pro_aminopeptidase_P"/>
</dbReference>
<dbReference type="InterPro" id="IPR032416">
    <property type="entry name" value="Peptidase_M24_C"/>
</dbReference>
<dbReference type="Pfam" id="PF01321">
    <property type="entry name" value="Creatinase_N"/>
    <property type="match status" value="1"/>
</dbReference>
<gene>
    <name evidence="7" type="ORF">SAMN02745111_02063</name>
</gene>
<evidence type="ECO:0000256" key="1">
    <source>
        <dbReference type="ARBA" id="ARBA00008766"/>
    </source>
</evidence>
<evidence type="ECO:0000313" key="8">
    <source>
        <dbReference type="Proteomes" id="UP000190814"/>
    </source>
</evidence>
<evidence type="ECO:0000256" key="3">
    <source>
        <dbReference type="ARBA" id="ARBA00022801"/>
    </source>
</evidence>
<evidence type="ECO:0000259" key="4">
    <source>
        <dbReference type="Pfam" id="PF00557"/>
    </source>
</evidence>
<dbReference type="STRING" id="39495.SAMN02745111_02063"/>
<dbReference type="SUPFAM" id="SSF55920">
    <property type="entry name" value="Creatinase/aminopeptidase"/>
    <property type="match status" value="1"/>
</dbReference>
<dbReference type="InterPro" id="IPR029149">
    <property type="entry name" value="Creatin/AminoP/Spt16_N"/>
</dbReference>
<feature type="domain" description="Peptidase M24 C-terminal" evidence="6">
    <location>
        <begin position="551"/>
        <end position="610"/>
    </location>
</feature>
<feature type="domain" description="Creatinase N-terminal" evidence="5">
    <location>
        <begin position="9"/>
        <end position="134"/>
    </location>
</feature>
<name>A0A1T4W0B8_9FIRM</name>
<feature type="domain" description="Peptidase M24" evidence="4">
    <location>
        <begin position="324"/>
        <end position="542"/>
    </location>
</feature>
<dbReference type="GO" id="GO:0005737">
    <property type="term" value="C:cytoplasm"/>
    <property type="evidence" value="ECO:0007669"/>
    <property type="project" value="UniProtKB-ARBA"/>
</dbReference>
<evidence type="ECO:0000259" key="5">
    <source>
        <dbReference type="Pfam" id="PF01321"/>
    </source>
</evidence>
<dbReference type="EMBL" id="FUXZ01000014">
    <property type="protein sequence ID" value="SKA70647.1"/>
    <property type="molecule type" value="Genomic_DNA"/>
</dbReference>
<dbReference type="SUPFAM" id="SSF53092">
    <property type="entry name" value="Creatinase/prolidase N-terminal domain"/>
    <property type="match status" value="1"/>
</dbReference>
<evidence type="ECO:0000256" key="2">
    <source>
        <dbReference type="ARBA" id="ARBA00022723"/>
    </source>
</evidence>
<dbReference type="PANTHER" id="PTHR43763:SF6">
    <property type="entry name" value="XAA-PRO AMINOPEPTIDASE 1"/>
    <property type="match status" value="1"/>
</dbReference>
<keyword evidence="7" id="KW-0645">Protease</keyword>
<keyword evidence="7" id="KW-0031">Aminopeptidase</keyword>
<dbReference type="Pfam" id="PF16188">
    <property type="entry name" value="Peptidase_M24_C"/>
    <property type="match status" value="1"/>
</dbReference>
<evidence type="ECO:0000259" key="6">
    <source>
        <dbReference type="Pfam" id="PF16188"/>
    </source>
</evidence>
<reference evidence="7 8" key="1">
    <citation type="submission" date="2017-02" db="EMBL/GenBank/DDBJ databases">
        <authorList>
            <person name="Peterson S.W."/>
        </authorList>
    </citation>
    <scope>NUCLEOTIDE SEQUENCE [LARGE SCALE GENOMIC DNA]</scope>
    <source>
        <strain evidence="7 8">ATCC 35992</strain>
    </source>
</reference>
<proteinExistence type="inferred from homology"/>
<keyword evidence="3" id="KW-0378">Hydrolase</keyword>
<dbReference type="CDD" id="cd01085">
    <property type="entry name" value="APP"/>
    <property type="match status" value="1"/>
</dbReference>
<dbReference type="Gene3D" id="3.40.350.10">
    <property type="entry name" value="Creatinase/prolidase N-terminal domain"/>
    <property type="match status" value="2"/>
</dbReference>
<keyword evidence="8" id="KW-1185">Reference proteome</keyword>
<dbReference type="InterPro" id="IPR036005">
    <property type="entry name" value="Creatinase/aminopeptidase-like"/>
</dbReference>
<dbReference type="FunFam" id="3.90.230.10:FF:000009">
    <property type="entry name" value="xaa-Pro aminopeptidase 2"/>
    <property type="match status" value="1"/>
</dbReference>
<dbReference type="Gene3D" id="3.90.230.10">
    <property type="entry name" value="Creatinase/methionine aminopeptidase superfamily"/>
    <property type="match status" value="1"/>
</dbReference>
<dbReference type="GO" id="GO:0070006">
    <property type="term" value="F:metalloaminopeptidase activity"/>
    <property type="evidence" value="ECO:0007669"/>
    <property type="project" value="InterPro"/>
</dbReference>
<dbReference type="InterPro" id="IPR033740">
    <property type="entry name" value="Pept_M24B"/>
</dbReference>